<name>A0A9Q0K9Z5_9MAGN</name>
<proteinExistence type="predicted"/>
<dbReference type="EMBL" id="JAMYWD010000007">
    <property type="protein sequence ID" value="KAJ4966556.1"/>
    <property type="molecule type" value="Genomic_DNA"/>
</dbReference>
<evidence type="ECO:0000313" key="1">
    <source>
        <dbReference type="EMBL" id="KAJ4966556.1"/>
    </source>
</evidence>
<gene>
    <name evidence="1" type="ORF">NE237_018405</name>
</gene>
<evidence type="ECO:0000313" key="2">
    <source>
        <dbReference type="Proteomes" id="UP001141806"/>
    </source>
</evidence>
<dbReference type="AlphaFoldDB" id="A0A9Q0K9Z5"/>
<reference evidence="1" key="1">
    <citation type="journal article" date="2023" name="Plant J.">
        <title>The genome of the king protea, Protea cynaroides.</title>
        <authorList>
            <person name="Chang J."/>
            <person name="Duong T.A."/>
            <person name="Schoeman C."/>
            <person name="Ma X."/>
            <person name="Roodt D."/>
            <person name="Barker N."/>
            <person name="Li Z."/>
            <person name="Van de Peer Y."/>
            <person name="Mizrachi E."/>
        </authorList>
    </citation>
    <scope>NUCLEOTIDE SEQUENCE</scope>
    <source>
        <tissue evidence="1">Young leaves</tissue>
    </source>
</reference>
<protein>
    <submittedName>
        <fullName evidence="1">Uncharacterized protein</fullName>
    </submittedName>
</protein>
<comment type="caution">
    <text evidence="1">The sequence shown here is derived from an EMBL/GenBank/DDBJ whole genome shotgun (WGS) entry which is preliminary data.</text>
</comment>
<accession>A0A9Q0K9Z5</accession>
<dbReference type="Proteomes" id="UP001141806">
    <property type="component" value="Unassembled WGS sequence"/>
</dbReference>
<sequence>MCSVVLHQVEVDPLHQVEVGSKELWAVSLLGRCLLTLLVKNPALNTRWLQLWIKLSWGDFSGLKKTRRRIFRFGGFSTIASSRRSPFENALFIFLIELLPGGNKFKDETVKKHFLPLFSPSPLSSESVEGMEKTKRFNEVIRTNEGEWWSRVQRRCFCVFGTIERIGAQALASAKPQVWKVHCFVFNFFGTSVCMSAHLVDFLFEEDILSYISILETVVRIYWIAKYKYIPSKL</sequence>
<keyword evidence="2" id="KW-1185">Reference proteome</keyword>
<organism evidence="1 2">
    <name type="scientific">Protea cynaroides</name>
    <dbReference type="NCBI Taxonomy" id="273540"/>
    <lineage>
        <taxon>Eukaryota</taxon>
        <taxon>Viridiplantae</taxon>
        <taxon>Streptophyta</taxon>
        <taxon>Embryophyta</taxon>
        <taxon>Tracheophyta</taxon>
        <taxon>Spermatophyta</taxon>
        <taxon>Magnoliopsida</taxon>
        <taxon>Proteales</taxon>
        <taxon>Proteaceae</taxon>
        <taxon>Protea</taxon>
    </lineage>
</organism>